<reference evidence="4" key="1">
    <citation type="journal article" date="2023" name="G3 (Bethesda)">
        <title>A reference genome for the long-term kleptoplast-retaining sea slug Elysia crispata morphotype clarki.</title>
        <authorList>
            <person name="Eastman K.E."/>
            <person name="Pendleton A.L."/>
            <person name="Shaikh M.A."/>
            <person name="Suttiyut T."/>
            <person name="Ogas R."/>
            <person name="Tomko P."/>
            <person name="Gavelis G."/>
            <person name="Widhalm J.R."/>
            <person name="Wisecaver J.H."/>
        </authorList>
    </citation>
    <scope>NUCLEOTIDE SEQUENCE</scope>
    <source>
        <strain evidence="4">ECLA1</strain>
    </source>
</reference>
<keyword evidence="1" id="KW-0479">Metal-binding</keyword>
<organism evidence="4 5">
    <name type="scientific">Elysia crispata</name>
    <name type="common">lettuce slug</name>
    <dbReference type="NCBI Taxonomy" id="231223"/>
    <lineage>
        <taxon>Eukaryota</taxon>
        <taxon>Metazoa</taxon>
        <taxon>Spiralia</taxon>
        <taxon>Lophotrochozoa</taxon>
        <taxon>Mollusca</taxon>
        <taxon>Gastropoda</taxon>
        <taxon>Heterobranchia</taxon>
        <taxon>Euthyneura</taxon>
        <taxon>Panpulmonata</taxon>
        <taxon>Sacoglossa</taxon>
        <taxon>Placobranchoidea</taxon>
        <taxon>Plakobranchidae</taxon>
        <taxon>Elysia</taxon>
    </lineage>
</organism>
<dbReference type="NCBIfam" id="TIGR02231">
    <property type="entry name" value="mucoidy inhibitor MuiA family protein"/>
    <property type="match status" value="1"/>
</dbReference>
<dbReference type="InterPro" id="IPR001878">
    <property type="entry name" value="Znf_CCHC"/>
</dbReference>
<dbReference type="FunFam" id="1.10.340.70:FF:000001">
    <property type="entry name" value="Retrovirus-related Pol polyprotein from transposon gypsy-like Protein"/>
    <property type="match status" value="1"/>
</dbReference>
<dbReference type="InterPro" id="IPR003309">
    <property type="entry name" value="SCAN_dom"/>
</dbReference>
<dbReference type="EMBL" id="JAWDGP010007899">
    <property type="protein sequence ID" value="KAK3701001.1"/>
    <property type="molecule type" value="Genomic_DNA"/>
</dbReference>
<keyword evidence="5" id="KW-1185">Reference proteome</keyword>
<dbReference type="PROSITE" id="PS50804">
    <property type="entry name" value="SCAN_BOX"/>
    <property type="match status" value="1"/>
</dbReference>
<dbReference type="PROSITE" id="PS50158">
    <property type="entry name" value="ZF_CCHC"/>
    <property type="match status" value="1"/>
</dbReference>
<dbReference type="Gene3D" id="4.10.60.10">
    <property type="entry name" value="Zinc finger, CCHC-type"/>
    <property type="match status" value="1"/>
</dbReference>
<dbReference type="SUPFAM" id="SSF57756">
    <property type="entry name" value="Retrovirus zinc finger-like domains"/>
    <property type="match status" value="1"/>
</dbReference>
<gene>
    <name evidence="4" type="ORF">RRG08_063254</name>
</gene>
<evidence type="ECO:0000259" key="2">
    <source>
        <dbReference type="PROSITE" id="PS50158"/>
    </source>
</evidence>
<dbReference type="InterPro" id="IPR038269">
    <property type="entry name" value="SCAN_sf"/>
</dbReference>
<accession>A0AAE1CJJ3</accession>
<dbReference type="InterPro" id="IPR037291">
    <property type="entry name" value="DUF4139"/>
</dbReference>
<dbReference type="SMART" id="SM00343">
    <property type="entry name" value="ZnF_C2HC"/>
    <property type="match status" value="2"/>
</dbReference>
<dbReference type="Pfam" id="PF00098">
    <property type="entry name" value="zf-CCHC"/>
    <property type="match status" value="1"/>
</dbReference>
<feature type="domain" description="SCAN box" evidence="3">
    <location>
        <begin position="368"/>
        <end position="442"/>
    </location>
</feature>
<dbReference type="GO" id="GO:0008270">
    <property type="term" value="F:zinc ion binding"/>
    <property type="evidence" value="ECO:0007669"/>
    <property type="project" value="UniProtKB-KW"/>
</dbReference>
<evidence type="ECO:0000256" key="1">
    <source>
        <dbReference type="PROSITE-ProRule" id="PRU00047"/>
    </source>
</evidence>
<evidence type="ECO:0000313" key="5">
    <source>
        <dbReference type="Proteomes" id="UP001283361"/>
    </source>
</evidence>
<sequence>MTINKSQGQTLTKVGIYLPQSVFTHGQLECIIVLEGEEETNVTLSISYFVFKASWAPSYDLRMFTVEGTLKIIYYGMISQASGEDWTNLSVAVPYRSSILQKSLKSARSRGSTLSKGIGEEFVGELDCFNVSYTGSHKKPVNLNVDALKITEGLTSATYEIARLSTIPSDKSSHKVTVANIETRPTLSYLTVPSKVPHAFLEAKVTNTSPYILLPGPTNIFLENTSVGKVRLNAVAPKEEFECSLGVDSGVRVDYKPAAKVTSSSGLISKLKIAQHKQMIEVKNTHAYEIKVKVRENLPRSQDEKIKFERFATTSGWPKESWCTPLSALLTGRALEAFCRLSETEATDYDRVKEVLQKRYNLTEDGYRQRFRTCSPEEGENSSMFIVRLKTYLERWMKLAEAPQTYEALRDLFVKEQFLDSGPADLSTYLQERRLADLEEVARSAELFLTARKRQLSDRARQGITHEQNKPSISKKEEIICHICRKPGHSTQNCRNKATHGRGCYHCGELTHMRKDCPKLRMNNSQVTSSKRAGSAAMRVMETQGSASGEDAGKADTRYDVRTEVQDGLLQLASGKRVPAMIDCGACGGKGSARELNLPIVKGLVGDKTVDVLRDTGCEGVVVRRGTAGGEGQDSSQDTLSAGKVEALCISKVISDLVVGNVLGARNPDDPDMTAMFGAVTTRVQARQEVRHKPLTVPDTQKHTGADRRELIRLQQDDEAIKRMGETAMSENRAGRTSFFEKSDGIVYRVYNDATRRGASTRQVVLPESLRKYVMSSAHDTTTGGHLGIKKTREKIMSNFYWPGIYKDVARYCGSCDVCQKTLRNETSSKSTRGLEPDAR</sequence>
<comment type="caution">
    <text evidence="4">The sequence shown here is derived from an EMBL/GenBank/DDBJ whole genome shotgun (WGS) entry which is preliminary data.</text>
</comment>
<proteinExistence type="predicted"/>
<name>A0AAE1CJJ3_9GAST</name>
<dbReference type="PANTHER" id="PTHR31005:SF8">
    <property type="entry name" value="DUF4139 DOMAIN-CONTAINING PROTEIN"/>
    <property type="match status" value="1"/>
</dbReference>
<dbReference type="Gene3D" id="1.10.4020.10">
    <property type="entry name" value="DNA breaking-rejoining enzymes"/>
    <property type="match status" value="1"/>
</dbReference>
<dbReference type="Pfam" id="PF17921">
    <property type="entry name" value="Integrase_H2C2"/>
    <property type="match status" value="1"/>
</dbReference>
<protein>
    <submittedName>
        <fullName evidence="4">Uncharacterized protein</fullName>
    </submittedName>
</protein>
<evidence type="ECO:0000259" key="3">
    <source>
        <dbReference type="PROSITE" id="PS50804"/>
    </source>
</evidence>
<dbReference type="Pfam" id="PF02023">
    <property type="entry name" value="SCAN"/>
    <property type="match status" value="1"/>
</dbReference>
<feature type="domain" description="CCHC-type" evidence="2">
    <location>
        <begin position="504"/>
        <end position="519"/>
    </location>
</feature>
<dbReference type="InterPro" id="IPR011935">
    <property type="entry name" value="CHP02231"/>
</dbReference>
<dbReference type="InterPro" id="IPR036875">
    <property type="entry name" value="Znf_CCHC_sf"/>
</dbReference>
<dbReference type="InterPro" id="IPR041588">
    <property type="entry name" value="Integrase_H2C2"/>
</dbReference>
<dbReference type="GO" id="GO:0003676">
    <property type="term" value="F:nucleic acid binding"/>
    <property type="evidence" value="ECO:0007669"/>
    <property type="project" value="InterPro"/>
</dbReference>
<dbReference type="SUPFAM" id="SSF47353">
    <property type="entry name" value="Retrovirus capsid dimerization domain-like"/>
    <property type="match status" value="1"/>
</dbReference>
<dbReference type="PANTHER" id="PTHR31005">
    <property type="entry name" value="DUF4139 DOMAIN-CONTAINING PROTEIN"/>
    <property type="match status" value="1"/>
</dbReference>
<dbReference type="Pfam" id="PF13598">
    <property type="entry name" value="DUF4139"/>
    <property type="match status" value="1"/>
</dbReference>
<keyword evidence="1" id="KW-0863">Zinc-finger</keyword>
<evidence type="ECO:0000313" key="4">
    <source>
        <dbReference type="EMBL" id="KAK3701001.1"/>
    </source>
</evidence>
<dbReference type="Proteomes" id="UP001283361">
    <property type="component" value="Unassembled WGS sequence"/>
</dbReference>
<dbReference type="Gene3D" id="1.10.340.70">
    <property type="match status" value="1"/>
</dbReference>
<dbReference type="AlphaFoldDB" id="A0AAE1CJJ3"/>
<keyword evidence="1" id="KW-0862">Zinc</keyword>